<feature type="domain" description="Helicase ATP-binding" evidence="8">
    <location>
        <begin position="42"/>
        <end position="217"/>
    </location>
</feature>
<evidence type="ECO:0000313" key="11">
    <source>
        <dbReference type="EMBL" id="MDC5698053.1"/>
    </source>
</evidence>
<evidence type="ECO:0000256" key="2">
    <source>
        <dbReference type="ARBA" id="ARBA00022801"/>
    </source>
</evidence>
<dbReference type="SMART" id="SM00487">
    <property type="entry name" value="DEXDc"/>
    <property type="match status" value="1"/>
</dbReference>
<dbReference type="InterPro" id="IPR027417">
    <property type="entry name" value="P-loop_NTPase"/>
</dbReference>
<dbReference type="SMART" id="SM00490">
    <property type="entry name" value="HELICc"/>
    <property type="match status" value="1"/>
</dbReference>
<dbReference type="PANTHER" id="PTHR47959:SF13">
    <property type="entry name" value="ATP-DEPENDENT RNA HELICASE RHLE"/>
    <property type="match status" value="1"/>
</dbReference>
<dbReference type="PROSITE" id="PS51195">
    <property type="entry name" value="Q_MOTIF"/>
    <property type="match status" value="1"/>
</dbReference>
<organism evidence="11 12">
    <name type="scientific">Intrasporangium calvum</name>
    <dbReference type="NCBI Taxonomy" id="53358"/>
    <lineage>
        <taxon>Bacteria</taxon>
        <taxon>Bacillati</taxon>
        <taxon>Actinomycetota</taxon>
        <taxon>Actinomycetes</taxon>
        <taxon>Micrococcales</taxon>
        <taxon>Intrasporangiaceae</taxon>
        <taxon>Intrasporangium</taxon>
    </lineage>
</organism>
<dbReference type="CDD" id="cd00268">
    <property type="entry name" value="DEADc"/>
    <property type="match status" value="1"/>
</dbReference>
<keyword evidence="1" id="KW-0547">Nucleotide-binding</keyword>
<keyword evidence="2" id="KW-0378">Hydrolase</keyword>
<dbReference type="InterPro" id="IPR014001">
    <property type="entry name" value="Helicase_ATP-bd"/>
</dbReference>
<evidence type="ECO:0000256" key="7">
    <source>
        <dbReference type="SAM" id="MobiDB-lite"/>
    </source>
</evidence>
<dbReference type="InterPro" id="IPR044742">
    <property type="entry name" value="DEAD/DEAH_RhlB"/>
</dbReference>
<feature type="domain" description="DEAD-box RNA helicase Q" evidence="10">
    <location>
        <begin position="11"/>
        <end position="39"/>
    </location>
</feature>
<evidence type="ECO:0000256" key="5">
    <source>
        <dbReference type="ARBA" id="ARBA00038437"/>
    </source>
</evidence>
<dbReference type="InterPro" id="IPR050079">
    <property type="entry name" value="DEAD_box_RNA_helicase"/>
</dbReference>
<reference evidence="11 12" key="1">
    <citation type="submission" date="2022-11" db="EMBL/GenBank/DDBJ databases">
        <title>Anaerobic phenanthrene biodegradation by a DNRA strain PheN6.</title>
        <authorList>
            <person name="Zhang Z."/>
        </authorList>
    </citation>
    <scope>NUCLEOTIDE SEQUENCE [LARGE SCALE GENOMIC DNA]</scope>
    <source>
        <strain evidence="11 12">PheN6</strain>
    </source>
</reference>
<evidence type="ECO:0000259" key="9">
    <source>
        <dbReference type="PROSITE" id="PS51194"/>
    </source>
</evidence>
<dbReference type="InterPro" id="IPR001650">
    <property type="entry name" value="Helicase_C-like"/>
</dbReference>
<comment type="caution">
    <text evidence="11">The sequence shown here is derived from an EMBL/GenBank/DDBJ whole genome shotgun (WGS) entry which is preliminary data.</text>
</comment>
<proteinExistence type="inferred from homology"/>
<evidence type="ECO:0000313" key="12">
    <source>
        <dbReference type="Proteomes" id="UP001150259"/>
    </source>
</evidence>
<evidence type="ECO:0000256" key="6">
    <source>
        <dbReference type="PROSITE-ProRule" id="PRU00552"/>
    </source>
</evidence>
<dbReference type="Gene3D" id="3.40.50.300">
    <property type="entry name" value="P-loop containing nucleotide triphosphate hydrolases"/>
    <property type="match status" value="2"/>
</dbReference>
<name>A0ABT5GII2_9MICO</name>
<dbReference type="PROSITE" id="PS51194">
    <property type="entry name" value="HELICASE_CTER"/>
    <property type="match status" value="1"/>
</dbReference>
<dbReference type="InterPro" id="IPR014014">
    <property type="entry name" value="RNA_helicase_DEAD_Q_motif"/>
</dbReference>
<dbReference type="Proteomes" id="UP001150259">
    <property type="component" value="Unassembled WGS sequence"/>
</dbReference>
<feature type="short sequence motif" description="Q motif" evidence="6">
    <location>
        <begin position="11"/>
        <end position="39"/>
    </location>
</feature>
<evidence type="ECO:0000256" key="4">
    <source>
        <dbReference type="ARBA" id="ARBA00022840"/>
    </source>
</evidence>
<gene>
    <name evidence="11" type="ORF">OO014_12360</name>
</gene>
<dbReference type="InterPro" id="IPR011545">
    <property type="entry name" value="DEAD/DEAH_box_helicase_dom"/>
</dbReference>
<evidence type="ECO:0000256" key="1">
    <source>
        <dbReference type="ARBA" id="ARBA00022741"/>
    </source>
</evidence>
<dbReference type="SUPFAM" id="SSF52540">
    <property type="entry name" value="P-loop containing nucleoside triphosphate hydrolases"/>
    <property type="match status" value="1"/>
</dbReference>
<feature type="domain" description="Helicase C-terminal" evidence="9">
    <location>
        <begin position="244"/>
        <end position="386"/>
    </location>
</feature>
<protein>
    <submittedName>
        <fullName evidence="11">DEAD/DEAH box helicase</fullName>
    </submittedName>
</protein>
<dbReference type="CDD" id="cd18787">
    <property type="entry name" value="SF2_C_DEAD"/>
    <property type="match status" value="1"/>
</dbReference>
<accession>A0ABT5GII2</accession>
<sequence>MSIDTTVLNATTFGALGVPAPLTAALADLGITTPTPIQAATLPDSLAGRDVLGRGRTGSGKTYAFLLPLVARLAATPTRRRPGRPRALILAPTRELATQIDTALAPLAGPTGLTSQTIFGGVGQNPQVQGLRRGVDVIVACPGRLEDLMSQGHVSLDSIEITVLDEADHMADLGFLPGVRRIMDKTPADGQRLLFSATLDGAINVLVKRFLTNPRTHEADSAQSPVATMAHHVLHVAPDAHLPVILDLAAAPGRKVVFTRTKHRAKKLAKQLNSSGVPAVELHGNLSQGARTRNMDDFHSGRAQTLVATDIAARGIHVDDVSLVIHADPPVEHKAYLHRSGRTARAGAEGTVVTMMLDEQVRDVRDLTRKAGIKPTTTRVAVGHPLLVELAPGERSYAAGLVREPAPSGGGRARKPASSNAGADTGARTGGGRGRGRGRGQGRGAQPTEGAPEARRSGGSNGSRQGAKGGRGRQGGSATVYSTSSGGGAAAFSAGTRAGTRRRAS</sequence>
<feature type="compositionally biased region" description="Low complexity" evidence="7">
    <location>
        <begin position="476"/>
        <end position="498"/>
    </location>
</feature>
<comment type="similarity">
    <text evidence="5">Belongs to the DEAD box helicase family.</text>
</comment>
<evidence type="ECO:0000259" key="10">
    <source>
        <dbReference type="PROSITE" id="PS51195"/>
    </source>
</evidence>
<dbReference type="Pfam" id="PF00271">
    <property type="entry name" value="Helicase_C"/>
    <property type="match status" value="1"/>
</dbReference>
<dbReference type="GO" id="GO:0004386">
    <property type="term" value="F:helicase activity"/>
    <property type="evidence" value="ECO:0007669"/>
    <property type="project" value="UniProtKB-KW"/>
</dbReference>
<feature type="region of interest" description="Disordered" evidence="7">
    <location>
        <begin position="401"/>
        <end position="505"/>
    </location>
</feature>
<keyword evidence="3 11" id="KW-0347">Helicase</keyword>
<dbReference type="PROSITE" id="PS51192">
    <property type="entry name" value="HELICASE_ATP_BIND_1"/>
    <property type="match status" value="1"/>
</dbReference>
<dbReference type="RefSeq" id="WP_272462627.1">
    <property type="nucleotide sequence ID" value="NZ_JAPFQL010000050.1"/>
</dbReference>
<keyword evidence="12" id="KW-1185">Reference proteome</keyword>
<keyword evidence="4" id="KW-0067">ATP-binding</keyword>
<dbReference type="EMBL" id="JAPFQL010000050">
    <property type="protein sequence ID" value="MDC5698053.1"/>
    <property type="molecule type" value="Genomic_DNA"/>
</dbReference>
<evidence type="ECO:0000259" key="8">
    <source>
        <dbReference type="PROSITE" id="PS51192"/>
    </source>
</evidence>
<evidence type="ECO:0000256" key="3">
    <source>
        <dbReference type="ARBA" id="ARBA00022806"/>
    </source>
</evidence>
<dbReference type="PANTHER" id="PTHR47959">
    <property type="entry name" value="ATP-DEPENDENT RNA HELICASE RHLE-RELATED"/>
    <property type="match status" value="1"/>
</dbReference>
<dbReference type="Pfam" id="PF00270">
    <property type="entry name" value="DEAD"/>
    <property type="match status" value="1"/>
</dbReference>